<reference evidence="12 13" key="1">
    <citation type="submission" date="2019-10" db="EMBL/GenBank/DDBJ databases">
        <title>Extracellular Electron Transfer in a Candidatus Methanoperedens spp. Enrichment Culture.</title>
        <authorList>
            <person name="Berger S."/>
            <person name="Rangel Shaw D."/>
            <person name="Berben T."/>
            <person name="In 'T Zandt M."/>
            <person name="Frank J."/>
            <person name="Reimann J."/>
            <person name="Jetten M.S.M."/>
            <person name="Welte C.U."/>
        </authorList>
    </citation>
    <scope>NUCLEOTIDE SEQUENCE [LARGE SCALE GENOMIC DNA]</scope>
    <source>
        <strain evidence="12">SB12</strain>
    </source>
</reference>
<feature type="binding site" evidence="11">
    <location>
        <position position="219"/>
    </location>
    <ligand>
        <name>Zn(2+)</name>
        <dbReference type="ChEBI" id="CHEBI:29105"/>
    </ligand>
</feature>
<keyword evidence="5 11" id="KW-0671">Queuosine biosynthesis</keyword>
<dbReference type="GO" id="GO:0008616">
    <property type="term" value="P:tRNA queuosine(34) biosynthetic process"/>
    <property type="evidence" value="ECO:0007669"/>
    <property type="project" value="UniProtKB-UniRule"/>
</dbReference>
<evidence type="ECO:0000256" key="8">
    <source>
        <dbReference type="ARBA" id="ARBA00037993"/>
    </source>
</evidence>
<comment type="catalytic activity">
    <reaction evidence="10 11">
        <text>7-carboxy-7-carbaguanine + NH4(+) + 2 ATP = 7-cyano-7-carbaguanine + 2 AMP + 2 diphosphate + 2 H(+)</text>
        <dbReference type="Rhea" id="RHEA:27982"/>
        <dbReference type="ChEBI" id="CHEBI:15378"/>
        <dbReference type="ChEBI" id="CHEBI:28938"/>
        <dbReference type="ChEBI" id="CHEBI:30616"/>
        <dbReference type="ChEBI" id="CHEBI:33019"/>
        <dbReference type="ChEBI" id="CHEBI:45075"/>
        <dbReference type="ChEBI" id="CHEBI:61036"/>
        <dbReference type="ChEBI" id="CHEBI:456215"/>
        <dbReference type="EC" id="6.3.4.20"/>
    </reaction>
</comment>
<evidence type="ECO:0000256" key="6">
    <source>
        <dbReference type="ARBA" id="ARBA00022833"/>
    </source>
</evidence>
<dbReference type="PANTHER" id="PTHR42914">
    <property type="entry name" value="7-CYANO-7-DEAZAGUANINE SYNTHASE"/>
    <property type="match status" value="1"/>
</dbReference>
<dbReference type="NCBIfam" id="TIGR00364">
    <property type="entry name" value="7-cyano-7-deazaguanine synthase QueC"/>
    <property type="match status" value="1"/>
</dbReference>
<dbReference type="Pfam" id="PF06508">
    <property type="entry name" value="QueC"/>
    <property type="match status" value="1"/>
</dbReference>
<feature type="binding site" evidence="11">
    <location>
        <position position="225"/>
    </location>
    <ligand>
        <name>Zn(2+)</name>
        <dbReference type="ChEBI" id="CHEBI:29105"/>
    </ligand>
</feature>
<dbReference type="InterPro" id="IPR018317">
    <property type="entry name" value="QueC"/>
</dbReference>
<dbReference type="Proteomes" id="UP000460298">
    <property type="component" value="Unassembled WGS sequence"/>
</dbReference>
<dbReference type="Gene3D" id="3.40.50.620">
    <property type="entry name" value="HUPs"/>
    <property type="match status" value="1"/>
</dbReference>
<dbReference type="UniPathway" id="UPA00391"/>
<accession>A0A833GZ08</accession>
<dbReference type="PANTHER" id="PTHR42914:SF1">
    <property type="entry name" value="7-CYANO-7-DEAZAGUANINE SYNTHASE"/>
    <property type="match status" value="1"/>
</dbReference>
<dbReference type="GO" id="GO:0005524">
    <property type="term" value="F:ATP binding"/>
    <property type="evidence" value="ECO:0007669"/>
    <property type="project" value="UniProtKB-UniRule"/>
</dbReference>
<protein>
    <recommendedName>
        <fullName evidence="9 11">7-cyano-7-deazaguanine synthase</fullName>
        <ecNumber evidence="9 11">6.3.4.20</ecNumber>
    </recommendedName>
    <alternativeName>
        <fullName evidence="11">7-cyano-7-carbaguanine synthase</fullName>
    </alternativeName>
    <alternativeName>
        <fullName evidence="11">PreQ(0) synthase</fullName>
    </alternativeName>
    <alternativeName>
        <fullName evidence="11">Queuosine biosynthesis protein QueC</fullName>
    </alternativeName>
</protein>
<evidence type="ECO:0000256" key="10">
    <source>
        <dbReference type="ARBA" id="ARBA00047890"/>
    </source>
</evidence>
<evidence type="ECO:0000256" key="7">
    <source>
        <dbReference type="ARBA" id="ARBA00022840"/>
    </source>
</evidence>
<dbReference type="HAMAP" id="MF_01633">
    <property type="entry name" value="QueC"/>
    <property type="match status" value="1"/>
</dbReference>
<dbReference type="EC" id="6.3.4.20" evidence="9 11"/>
<dbReference type="SUPFAM" id="SSF52402">
    <property type="entry name" value="Adenine nucleotide alpha hydrolases-like"/>
    <property type="match status" value="1"/>
</dbReference>
<dbReference type="EMBL" id="WBUI01000022">
    <property type="protein sequence ID" value="KAB2930251.1"/>
    <property type="molecule type" value="Genomic_DNA"/>
</dbReference>
<evidence type="ECO:0000256" key="4">
    <source>
        <dbReference type="ARBA" id="ARBA00022741"/>
    </source>
</evidence>
<feature type="binding site" evidence="11">
    <location>
        <position position="222"/>
    </location>
    <ligand>
        <name>Zn(2+)</name>
        <dbReference type="ChEBI" id="CHEBI:29105"/>
    </ligand>
</feature>
<keyword evidence="4 11" id="KW-0547">Nucleotide-binding</keyword>
<comment type="caution">
    <text evidence="12">The sequence shown here is derived from an EMBL/GenBank/DDBJ whole genome shotgun (WGS) entry which is preliminary data.</text>
</comment>
<evidence type="ECO:0000256" key="11">
    <source>
        <dbReference type="HAMAP-Rule" id="MF_01633"/>
    </source>
</evidence>
<evidence type="ECO:0000256" key="5">
    <source>
        <dbReference type="ARBA" id="ARBA00022785"/>
    </source>
</evidence>
<organism evidence="12 13">
    <name type="scientific">Leptonema illini</name>
    <dbReference type="NCBI Taxonomy" id="183"/>
    <lineage>
        <taxon>Bacteria</taxon>
        <taxon>Pseudomonadati</taxon>
        <taxon>Spirochaetota</taxon>
        <taxon>Spirochaetia</taxon>
        <taxon>Leptospirales</taxon>
        <taxon>Leptospiraceae</taxon>
        <taxon>Leptonema</taxon>
    </lineage>
</organism>
<keyword evidence="2 11" id="KW-0436">Ligase</keyword>
<sequence>MYDGRFSVRMAAVVLLSGGLDSVTTLFVAKAEGHEIYCISFDYGQRHRFELQCATEQARRAGALEHHTVKIDPVLFQDRSSHSATALIAGGAAVPENRTELLTGAAEKQIPVTYVPARNLLFLSYALSFAESRSARYLYIGANALDYSGYPDCRPAFLQSFEATANLGTKAGVEGQGFNLKAPLVDDTKADIIRKGLKLGVDYSMTSSCYQPSDKGRPCGRCDSCLLRAKGFAEVGVEDPLLLKDLA</sequence>
<dbReference type="CDD" id="cd01995">
    <property type="entry name" value="QueC-like"/>
    <property type="match status" value="1"/>
</dbReference>
<evidence type="ECO:0000313" key="13">
    <source>
        <dbReference type="Proteomes" id="UP000460298"/>
    </source>
</evidence>
<dbReference type="AlphaFoldDB" id="A0A833GZ08"/>
<evidence type="ECO:0000313" key="12">
    <source>
        <dbReference type="EMBL" id="KAB2930251.1"/>
    </source>
</evidence>
<feature type="binding site" evidence="11">
    <location>
        <begin position="16"/>
        <end position="26"/>
    </location>
    <ligand>
        <name>ATP</name>
        <dbReference type="ChEBI" id="CHEBI:30616"/>
    </ligand>
</feature>
<feature type="binding site" evidence="11">
    <location>
        <position position="209"/>
    </location>
    <ligand>
        <name>Zn(2+)</name>
        <dbReference type="ChEBI" id="CHEBI:29105"/>
    </ligand>
</feature>
<evidence type="ECO:0000256" key="3">
    <source>
        <dbReference type="ARBA" id="ARBA00022723"/>
    </source>
</evidence>
<dbReference type="GO" id="GO:0016879">
    <property type="term" value="F:ligase activity, forming carbon-nitrogen bonds"/>
    <property type="evidence" value="ECO:0007669"/>
    <property type="project" value="UniProtKB-UniRule"/>
</dbReference>
<keyword evidence="6 11" id="KW-0862">Zinc</keyword>
<dbReference type="PIRSF" id="PIRSF006293">
    <property type="entry name" value="ExsB"/>
    <property type="match status" value="1"/>
</dbReference>
<keyword evidence="3 11" id="KW-0479">Metal-binding</keyword>
<gene>
    <name evidence="11 12" type="primary">queC</name>
    <name evidence="12" type="ORF">F9K24_17600</name>
</gene>
<name>A0A833GZ08_9LEPT</name>
<proteinExistence type="inferred from homology"/>
<comment type="similarity">
    <text evidence="8 11">Belongs to the QueC family.</text>
</comment>
<dbReference type="InterPro" id="IPR014729">
    <property type="entry name" value="Rossmann-like_a/b/a_fold"/>
</dbReference>
<evidence type="ECO:0000256" key="2">
    <source>
        <dbReference type="ARBA" id="ARBA00022598"/>
    </source>
</evidence>
<comment type="cofactor">
    <cofactor evidence="11">
        <name>Zn(2+)</name>
        <dbReference type="ChEBI" id="CHEBI:29105"/>
    </cofactor>
    <text evidence="11">Binds 1 zinc ion per subunit.</text>
</comment>
<evidence type="ECO:0000256" key="1">
    <source>
        <dbReference type="ARBA" id="ARBA00005061"/>
    </source>
</evidence>
<comment type="pathway">
    <text evidence="1 11">Purine metabolism; 7-cyano-7-deazaguanine biosynthesis.</text>
</comment>
<keyword evidence="7 11" id="KW-0067">ATP-binding</keyword>
<comment type="function">
    <text evidence="11">Catalyzes the ATP-dependent conversion of 7-carboxy-7-deazaguanine (CDG) to 7-cyano-7-deazaguanine (preQ(0)).</text>
</comment>
<evidence type="ECO:0000256" key="9">
    <source>
        <dbReference type="ARBA" id="ARBA00039149"/>
    </source>
</evidence>
<dbReference type="GO" id="GO:0008270">
    <property type="term" value="F:zinc ion binding"/>
    <property type="evidence" value="ECO:0007669"/>
    <property type="project" value="UniProtKB-UniRule"/>
</dbReference>